<keyword evidence="9" id="KW-0472">Membrane</keyword>
<dbReference type="SMART" id="SM00387">
    <property type="entry name" value="HATPase_c"/>
    <property type="match status" value="1"/>
</dbReference>
<keyword evidence="5" id="KW-0547">Nucleotide-binding</keyword>
<feature type="transmembrane region" description="Helical" evidence="9">
    <location>
        <begin position="21"/>
        <end position="39"/>
    </location>
</feature>
<protein>
    <recommendedName>
        <fullName evidence="2">histidine kinase</fullName>
        <ecNumber evidence="2">2.7.13.3</ecNumber>
    </recommendedName>
</protein>
<proteinExistence type="predicted"/>
<keyword evidence="8" id="KW-0902">Two-component regulatory system</keyword>
<evidence type="ECO:0000256" key="1">
    <source>
        <dbReference type="ARBA" id="ARBA00000085"/>
    </source>
</evidence>
<keyword evidence="7" id="KW-0067">ATP-binding</keyword>
<dbReference type="Gene3D" id="1.20.5.1930">
    <property type="match status" value="1"/>
</dbReference>
<evidence type="ECO:0000313" key="11">
    <source>
        <dbReference type="EMBL" id="MDR7380661.1"/>
    </source>
</evidence>
<comment type="caution">
    <text evidence="11">The sequence shown here is derived from an EMBL/GenBank/DDBJ whole genome shotgun (WGS) entry which is preliminary data.</text>
</comment>
<dbReference type="SUPFAM" id="SSF55874">
    <property type="entry name" value="ATPase domain of HSP90 chaperone/DNA topoisomerase II/histidine kinase"/>
    <property type="match status" value="1"/>
</dbReference>
<dbReference type="Proteomes" id="UP001183585">
    <property type="component" value="Unassembled WGS sequence"/>
</dbReference>
<feature type="domain" description="Histidine kinase/HSP90-like ATPase" evidence="10">
    <location>
        <begin position="287"/>
        <end position="378"/>
    </location>
</feature>
<evidence type="ECO:0000256" key="5">
    <source>
        <dbReference type="ARBA" id="ARBA00022741"/>
    </source>
</evidence>
<dbReference type="GO" id="GO:0016301">
    <property type="term" value="F:kinase activity"/>
    <property type="evidence" value="ECO:0007669"/>
    <property type="project" value="UniProtKB-KW"/>
</dbReference>
<evidence type="ECO:0000256" key="8">
    <source>
        <dbReference type="ARBA" id="ARBA00023012"/>
    </source>
</evidence>
<dbReference type="Pfam" id="PF07730">
    <property type="entry name" value="HisKA_3"/>
    <property type="match status" value="1"/>
</dbReference>
<evidence type="ECO:0000256" key="4">
    <source>
        <dbReference type="ARBA" id="ARBA00022679"/>
    </source>
</evidence>
<dbReference type="EMBL" id="JAVDYE010000001">
    <property type="protein sequence ID" value="MDR7380661.1"/>
    <property type="molecule type" value="Genomic_DNA"/>
</dbReference>
<keyword evidence="3" id="KW-0597">Phosphoprotein</keyword>
<keyword evidence="9" id="KW-0812">Transmembrane</keyword>
<dbReference type="InterPro" id="IPR050482">
    <property type="entry name" value="Sensor_HK_TwoCompSys"/>
</dbReference>
<reference evidence="11 12" key="1">
    <citation type="submission" date="2023-07" db="EMBL/GenBank/DDBJ databases">
        <title>Sequencing the genomes of 1000 actinobacteria strains.</title>
        <authorList>
            <person name="Klenk H.-P."/>
        </authorList>
    </citation>
    <scope>NUCLEOTIDE SEQUENCE [LARGE SCALE GENOMIC DNA]</scope>
    <source>
        <strain evidence="11 12">DSM 45554</strain>
    </source>
</reference>
<keyword evidence="9" id="KW-1133">Transmembrane helix</keyword>
<dbReference type="CDD" id="cd16917">
    <property type="entry name" value="HATPase_UhpB-NarQ-NarX-like"/>
    <property type="match status" value="1"/>
</dbReference>
<dbReference type="Pfam" id="PF02518">
    <property type="entry name" value="HATPase_c"/>
    <property type="match status" value="1"/>
</dbReference>
<evidence type="ECO:0000313" key="12">
    <source>
        <dbReference type="Proteomes" id="UP001183585"/>
    </source>
</evidence>
<dbReference type="InterPro" id="IPR003594">
    <property type="entry name" value="HATPase_dom"/>
</dbReference>
<keyword evidence="4" id="KW-0808">Transferase</keyword>
<dbReference type="PANTHER" id="PTHR24421">
    <property type="entry name" value="NITRATE/NITRITE SENSOR PROTEIN NARX-RELATED"/>
    <property type="match status" value="1"/>
</dbReference>
<dbReference type="RefSeq" id="WP_274992455.1">
    <property type="nucleotide sequence ID" value="NZ_JAJQQP010000002.1"/>
</dbReference>
<feature type="transmembrane region" description="Helical" evidence="9">
    <location>
        <begin position="92"/>
        <end position="108"/>
    </location>
</feature>
<evidence type="ECO:0000256" key="2">
    <source>
        <dbReference type="ARBA" id="ARBA00012438"/>
    </source>
</evidence>
<evidence type="ECO:0000256" key="9">
    <source>
        <dbReference type="SAM" id="Phobius"/>
    </source>
</evidence>
<organism evidence="11 12">
    <name type="scientific">Promicromonospora iranensis</name>
    <dbReference type="NCBI Taxonomy" id="1105144"/>
    <lineage>
        <taxon>Bacteria</taxon>
        <taxon>Bacillati</taxon>
        <taxon>Actinomycetota</taxon>
        <taxon>Actinomycetes</taxon>
        <taxon>Micrococcales</taxon>
        <taxon>Promicromonosporaceae</taxon>
        <taxon>Promicromonospora</taxon>
    </lineage>
</organism>
<name>A0ABU2CH64_9MICO</name>
<comment type="catalytic activity">
    <reaction evidence="1">
        <text>ATP + protein L-histidine = ADP + protein N-phospho-L-histidine.</text>
        <dbReference type="EC" id="2.7.13.3"/>
    </reaction>
</comment>
<dbReference type="Gene3D" id="3.30.565.10">
    <property type="entry name" value="Histidine kinase-like ATPase, C-terminal domain"/>
    <property type="match status" value="1"/>
</dbReference>
<gene>
    <name evidence="11" type="ORF">J2S48_000176</name>
</gene>
<feature type="transmembrane region" description="Helical" evidence="9">
    <location>
        <begin position="139"/>
        <end position="158"/>
    </location>
</feature>
<evidence type="ECO:0000259" key="10">
    <source>
        <dbReference type="SMART" id="SM00387"/>
    </source>
</evidence>
<accession>A0ABU2CH64</accession>
<dbReference type="InterPro" id="IPR055558">
    <property type="entry name" value="DUF7134"/>
</dbReference>
<keyword evidence="6 11" id="KW-0418">Kinase</keyword>
<evidence type="ECO:0000256" key="6">
    <source>
        <dbReference type="ARBA" id="ARBA00022777"/>
    </source>
</evidence>
<dbReference type="EC" id="2.7.13.3" evidence="2"/>
<dbReference type="InterPro" id="IPR036890">
    <property type="entry name" value="HATPase_C_sf"/>
</dbReference>
<evidence type="ECO:0000256" key="7">
    <source>
        <dbReference type="ARBA" id="ARBA00022840"/>
    </source>
</evidence>
<dbReference type="PANTHER" id="PTHR24421:SF10">
    <property type="entry name" value="NITRATE_NITRITE SENSOR PROTEIN NARQ"/>
    <property type="match status" value="1"/>
</dbReference>
<evidence type="ECO:0000256" key="3">
    <source>
        <dbReference type="ARBA" id="ARBA00022553"/>
    </source>
</evidence>
<keyword evidence="12" id="KW-1185">Reference proteome</keyword>
<dbReference type="InterPro" id="IPR011712">
    <property type="entry name" value="Sig_transdc_His_kin_sub3_dim/P"/>
</dbReference>
<dbReference type="Pfam" id="PF23539">
    <property type="entry name" value="DUF7134"/>
    <property type="match status" value="1"/>
</dbReference>
<sequence length="392" mass="41251">MSAIRSVWDEPRPVDAPIRVWRDWVLVAVVVGGAVIEGITRADVQGRWLELATVAVLAPTLLWRRTHPLAMVAVAFVASAAPALVLGRDLAFASNVFMLVLAYALFRWGSGRSMVLGAAVVLAKMGMNAALGFLTLADVGVGCLILGSTFALGLALRYRSGSRRRERERVVLLERERLARDLHDVVGHHISAVAVRAQAGLAVSQTDPGAAADALRVIEEQASRALAEMRTLVRVLRSDELRPEESEGRADELAPGPVLADVGRLADPAAPRVEVDLEGDPAQVSAAVGGAVQRIAQESVTNARRHARGATRIAVHVTVGETSVRLRVSDDGGAPAPASRDGYGLAGMRERAALLGGTLEAGPGALGWTVEAVLPLSTGPAPRRASPGRRAA</sequence>
<feature type="transmembrane region" description="Helical" evidence="9">
    <location>
        <begin position="69"/>
        <end position="86"/>
    </location>
</feature>